<dbReference type="AlphaFoldDB" id="A0A1A9VER8"/>
<proteinExistence type="predicted"/>
<name>A0A1A9VER8_GLOAU</name>
<keyword evidence="2" id="KW-1185">Reference proteome</keyword>
<evidence type="ECO:0000313" key="1">
    <source>
        <dbReference type="EnsemblMetazoa" id="GAUT034989-PA"/>
    </source>
</evidence>
<accession>A0A1A9VER8</accession>
<evidence type="ECO:0000313" key="2">
    <source>
        <dbReference type="Proteomes" id="UP000078200"/>
    </source>
</evidence>
<protein>
    <submittedName>
        <fullName evidence="1">Uncharacterized protein</fullName>
    </submittedName>
</protein>
<organism evidence="1 2">
    <name type="scientific">Glossina austeni</name>
    <name type="common">Savannah tsetse fly</name>
    <dbReference type="NCBI Taxonomy" id="7395"/>
    <lineage>
        <taxon>Eukaryota</taxon>
        <taxon>Metazoa</taxon>
        <taxon>Ecdysozoa</taxon>
        <taxon>Arthropoda</taxon>
        <taxon>Hexapoda</taxon>
        <taxon>Insecta</taxon>
        <taxon>Pterygota</taxon>
        <taxon>Neoptera</taxon>
        <taxon>Endopterygota</taxon>
        <taxon>Diptera</taxon>
        <taxon>Brachycera</taxon>
        <taxon>Muscomorpha</taxon>
        <taxon>Hippoboscoidea</taxon>
        <taxon>Glossinidae</taxon>
        <taxon>Glossina</taxon>
    </lineage>
</organism>
<dbReference type="VEuPathDB" id="VectorBase:GAUT034989"/>
<reference evidence="1" key="1">
    <citation type="submission" date="2020-05" db="UniProtKB">
        <authorList>
            <consortium name="EnsemblMetazoa"/>
        </authorList>
    </citation>
    <scope>IDENTIFICATION</scope>
    <source>
        <strain evidence="1">TTRI</strain>
    </source>
</reference>
<dbReference type="Proteomes" id="UP000078200">
    <property type="component" value="Unassembled WGS sequence"/>
</dbReference>
<sequence length="134" mass="15202">MVKIADSVFSPLFKEFSDLWNSNRGNNLCKVVCAKLADRLTKEIRDLVSAEDVVEKIYAVRHSLRRLDRRRGGQTRMGHYTWYAGKLGLAWAINTHSEDEERFLGRDLGENQMTGAMVVRGGGKNQDAEARETT</sequence>
<dbReference type="EnsemblMetazoa" id="GAUT034989-RA">
    <property type="protein sequence ID" value="GAUT034989-PA"/>
    <property type="gene ID" value="GAUT034989"/>
</dbReference>